<dbReference type="Proteomes" id="UP000323708">
    <property type="component" value="Unassembled WGS sequence"/>
</dbReference>
<dbReference type="Gene3D" id="1.10.357.10">
    <property type="entry name" value="Tetracycline Repressor, domain 2"/>
    <property type="match status" value="1"/>
</dbReference>
<dbReference type="GO" id="GO:0003700">
    <property type="term" value="F:DNA-binding transcription factor activity"/>
    <property type="evidence" value="ECO:0007669"/>
    <property type="project" value="TreeGrafter"/>
</dbReference>
<dbReference type="InterPro" id="IPR001647">
    <property type="entry name" value="HTH_TetR"/>
</dbReference>
<dbReference type="EMBL" id="VTUX01000003">
    <property type="protein sequence ID" value="KAA1192692.1"/>
    <property type="molecule type" value="Genomic_DNA"/>
</dbReference>
<dbReference type="InterPro" id="IPR009057">
    <property type="entry name" value="Homeodomain-like_sf"/>
</dbReference>
<keyword evidence="1 2" id="KW-0238">DNA-binding</keyword>
<dbReference type="Pfam" id="PF00440">
    <property type="entry name" value="TetR_N"/>
    <property type="match status" value="1"/>
</dbReference>
<dbReference type="PROSITE" id="PS50977">
    <property type="entry name" value="HTH_TETR_2"/>
    <property type="match status" value="1"/>
</dbReference>
<proteinExistence type="predicted"/>
<dbReference type="InterPro" id="IPR050109">
    <property type="entry name" value="HTH-type_TetR-like_transc_reg"/>
</dbReference>
<sequence length="189" mass="21476">MAGERKREILQIAIEIIADEGYSSLTMRSLARASGMKLGALQYHFRTWEELLRALVGLIEQQIKNEWAHRGLDDGPTVYDIAAFMLDETSAPGDTLLGDRLWPQLWAMEQVEPLVSDLLEEVYAEYMKFLVNAMEKAGCDSPHGEALCLMSMLEGESLFTGEGRRWEKDRGLVRDTILKFVENRYGKSN</sequence>
<gene>
    <name evidence="4" type="ORF">F0M18_08520</name>
</gene>
<dbReference type="RefSeq" id="WP_149610976.1">
    <property type="nucleotide sequence ID" value="NZ_VTUX01000003.1"/>
</dbReference>
<reference evidence="4 5" key="1">
    <citation type="submission" date="2019-09" db="EMBL/GenBank/DDBJ databases">
        <authorList>
            <person name="Chen X.-Y."/>
        </authorList>
    </citation>
    <scope>NUCLEOTIDE SEQUENCE [LARGE SCALE GENOMIC DNA]</scope>
    <source>
        <strain evidence="4 5">NY5</strain>
    </source>
</reference>
<feature type="DNA-binding region" description="H-T-H motif" evidence="2">
    <location>
        <begin position="26"/>
        <end position="45"/>
    </location>
</feature>
<comment type="caution">
    <text evidence="4">The sequence shown here is derived from an EMBL/GenBank/DDBJ whole genome shotgun (WGS) entry which is preliminary data.</text>
</comment>
<accession>A0A5B0X052</accession>
<evidence type="ECO:0000313" key="4">
    <source>
        <dbReference type="EMBL" id="KAA1192692.1"/>
    </source>
</evidence>
<dbReference type="PANTHER" id="PTHR30055">
    <property type="entry name" value="HTH-TYPE TRANSCRIPTIONAL REGULATOR RUTR"/>
    <property type="match status" value="1"/>
</dbReference>
<protein>
    <submittedName>
        <fullName evidence="4">TetR/AcrR family transcriptional regulator</fullName>
    </submittedName>
</protein>
<evidence type="ECO:0000313" key="5">
    <source>
        <dbReference type="Proteomes" id="UP000323708"/>
    </source>
</evidence>
<evidence type="ECO:0000259" key="3">
    <source>
        <dbReference type="PROSITE" id="PS50977"/>
    </source>
</evidence>
<evidence type="ECO:0000256" key="1">
    <source>
        <dbReference type="ARBA" id="ARBA00023125"/>
    </source>
</evidence>
<keyword evidence="5" id="KW-1185">Reference proteome</keyword>
<organism evidence="4 5">
    <name type="scientific">Pseudohalioglobus sediminis</name>
    <dbReference type="NCBI Taxonomy" id="2606449"/>
    <lineage>
        <taxon>Bacteria</taxon>
        <taxon>Pseudomonadati</taxon>
        <taxon>Pseudomonadota</taxon>
        <taxon>Gammaproteobacteria</taxon>
        <taxon>Cellvibrionales</taxon>
        <taxon>Halieaceae</taxon>
        <taxon>Pseudohalioglobus</taxon>
    </lineage>
</organism>
<evidence type="ECO:0000256" key="2">
    <source>
        <dbReference type="PROSITE-ProRule" id="PRU00335"/>
    </source>
</evidence>
<dbReference type="SUPFAM" id="SSF46689">
    <property type="entry name" value="Homeodomain-like"/>
    <property type="match status" value="1"/>
</dbReference>
<name>A0A5B0X052_9GAMM</name>
<dbReference type="PRINTS" id="PR00455">
    <property type="entry name" value="HTHTETR"/>
</dbReference>
<dbReference type="AlphaFoldDB" id="A0A5B0X052"/>
<dbReference type="PANTHER" id="PTHR30055:SF219">
    <property type="entry name" value="TRANSCRIPTIONAL REGULATORY PROTEIN"/>
    <property type="match status" value="1"/>
</dbReference>
<dbReference type="GO" id="GO:0000976">
    <property type="term" value="F:transcription cis-regulatory region binding"/>
    <property type="evidence" value="ECO:0007669"/>
    <property type="project" value="TreeGrafter"/>
</dbReference>
<feature type="domain" description="HTH tetR-type" evidence="3">
    <location>
        <begin position="3"/>
        <end position="63"/>
    </location>
</feature>